<dbReference type="Proteomes" id="UP001154329">
    <property type="component" value="Chromosome 1"/>
</dbReference>
<evidence type="ECO:0000313" key="1">
    <source>
        <dbReference type="EMBL" id="CAH1711082.1"/>
    </source>
</evidence>
<gene>
    <name evidence="1" type="ORF">APHIGO_LOCUS1466</name>
</gene>
<accession>A0A9P0IPG1</accession>
<dbReference type="EMBL" id="OU899034">
    <property type="protein sequence ID" value="CAH1711082.1"/>
    <property type="molecule type" value="Genomic_DNA"/>
</dbReference>
<reference evidence="1" key="2">
    <citation type="submission" date="2022-10" db="EMBL/GenBank/DDBJ databases">
        <authorList>
            <consortium name="ENA_rothamsted_submissions"/>
            <consortium name="culmorum"/>
            <person name="King R."/>
        </authorList>
    </citation>
    <scope>NUCLEOTIDE SEQUENCE</scope>
</reference>
<protein>
    <submittedName>
        <fullName evidence="1">Uncharacterized protein</fullName>
    </submittedName>
</protein>
<proteinExistence type="predicted"/>
<evidence type="ECO:0000313" key="2">
    <source>
        <dbReference type="Proteomes" id="UP001154329"/>
    </source>
</evidence>
<dbReference type="AlphaFoldDB" id="A0A9P0IPG1"/>
<organism evidence="1 2">
    <name type="scientific">Aphis gossypii</name>
    <name type="common">Cotton aphid</name>
    <dbReference type="NCBI Taxonomy" id="80765"/>
    <lineage>
        <taxon>Eukaryota</taxon>
        <taxon>Metazoa</taxon>
        <taxon>Ecdysozoa</taxon>
        <taxon>Arthropoda</taxon>
        <taxon>Hexapoda</taxon>
        <taxon>Insecta</taxon>
        <taxon>Pterygota</taxon>
        <taxon>Neoptera</taxon>
        <taxon>Paraneoptera</taxon>
        <taxon>Hemiptera</taxon>
        <taxon>Sternorrhyncha</taxon>
        <taxon>Aphidomorpha</taxon>
        <taxon>Aphidoidea</taxon>
        <taxon>Aphididae</taxon>
        <taxon>Aphidini</taxon>
        <taxon>Aphis</taxon>
        <taxon>Aphis</taxon>
    </lineage>
</organism>
<sequence>MLFGREVKDFESCINLEGTEIKKTLTTVYANNNMGVANRALQINKLLGSEQKTKLTSCLNKFEESVKTIHFDELKESDFVISNSNIGNRADDLMKIITNIQSLGTYYEDEFSLNQYFYRGNNIWC</sequence>
<keyword evidence="2" id="KW-1185">Reference proteome</keyword>
<reference evidence="1" key="1">
    <citation type="submission" date="2022-02" db="EMBL/GenBank/DDBJ databases">
        <authorList>
            <person name="King R."/>
        </authorList>
    </citation>
    <scope>NUCLEOTIDE SEQUENCE</scope>
</reference>
<name>A0A9P0IPG1_APHGO</name>